<dbReference type="EMBL" id="CAKOFQ010008665">
    <property type="protein sequence ID" value="CAH2015322.1"/>
    <property type="molecule type" value="Genomic_DNA"/>
</dbReference>
<dbReference type="EMBL" id="CAKOFQ010008999">
    <property type="protein sequence ID" value="CAH2016747.1"/>
    <property type="molecule type" value="Genomic_DNA"/>
</dbReference>
<protein>
    <submittedName>
        <fullName evidence="4">Uncharacterized protein</fullName>
    </submittedName>
</protein>
<feature type="compositionally biased region" description="Low complexity" evidence="1">
    <location>
        <begin position="129"/>
        <end position="142"/>
    </location>
</feature>
<dbReference type="AlphaFoldDB" id="A0A9P0QBQ4"/>
<evidence type="ECO:0000313" key="3">
    <source>
        <dbReference type="EMBL" id="CAH2016746.1"/>
    </source>
</evidence>
<name>A0A9P0QBQ4_ACAOB</name>
<evidence type="ECO:0000313" key="5">
    <source>
        <dbReference type="EMBL" id="CAH2019169.1"/>
    </source>
</evidence>
<evidence type="ECO:0000313" key="2">
    <source>
        <dbReference type="EMBL" id="CAH2015322.1"/>
    </source>
</evidence>
<evidence type="ECO:0000256" key="1">
    <source>
        <dbReference type="SAM" id="MobiDB-lite"/>
    </source>
</evidence>
<dbReference type="Proteomes" id="UP001152888">
    <property type="component" value="Unassembled WGS sequence"/>
</dbReference>
<sequence length="183" mass="20812">MYLHDPQNAKNLVTELKFVDIDYSMFKNIKTEPLDELAGIERGYEQYLDQNFVSDEESPSNSEDSMSQDSRPYSLGSDGAGDFFLPLLNTLPKKSDPTTLKNLREFRPALKRHKDKDSNEGTNEKQFKPSSSEPQPSTSTATDESKNVKLATLPQLRGQVAREMKVMKITLKDILKKLHQKTE</sequence>
<reference evidence="4" key="1">
    <citation type="submission" date="2022-03" db="EMBL/GenBank/DDBJ databases">
        <authorList>
            <person name="Sayadi A."/>
        </authorList>
    </citation>
    <scope>NUCLEOTIDE SEQUENCE</scope>
</reference>
<feature type="region of interest" description="Disordered" evidence="1">
    <location>
        <begin position="54"/>
        <end position="78"/>
    </location>
</feature>
<evidence type="ECO:0000313" key="6">
    <source>
        <dbReference type="Proteomes" id="UP001152888"/>
    </source>
</evidence>
<dbReference type="EMBL" id="CAKOFQ010010124">
    <property type="protein sequence ID" value="CAH2019169.1"/>
    <property type="molecule type" value="Genomic_DNA"/>
</dbReference>
<gene>
    <name evidence="2" type="ORF">ACAOBT_LOCUS34685</name>
    <name evidence="3" type="ORF">ACAOBT_LOCUS35572</name>
    <name evidence="4" type="ORF">ACAOBT_LOCUS35573</name>
    <name evidence="5" type="ORF">ACAOBT_LOCUS37021</name>
</gene>
<feature type="compositionally biased region" description="Basic and acidic residues" evidence="1">
    <location>
        <begin position="115"/>
        <end position="127"/>
    </location>
</feature>
<feature type="region of interest" description="Disordered" evidence="1">
    <location>
        <begin position="90"/>
        <end position="156"/>
    </location>
</feature>
<evidence type="ECO:0000313" key="4">
    <source>
        <dbReference type="EMBL" id="CAH2016747.1"/>
    </source>
</evidence>
<organism evidence="4 6">
    <name type="scientific">Acanthoscelides obtectus</name>
    <name type="common">Bean weevil</name>
    <name type="synonym">Bruchus obtectus</name>
    <dbReference type="NCBI Taxonomy" id="200917"/>
    <lineage>
        <taxon>Eukaryota</taxon>
        <taxon>Metazoa</taxon>
        <taxon>Ecdysozoa</taxon>
        <taxon>Arthropoda</taxon>
        <taxon>Hexapoda</taxon>
        <taxon>Insecta</taxon>
        <taxon>Pterygota</taxon>
        <taxon>Neoptera</taxon>
        <taxon>Endopterygota</taxon>
        <taxon>Coleoptera</taxon>
        <taxon>Polyphaga</taxon>
        <taxon>Cucujiformia</taxon>
        <taxon>Chrysomeloidea</taxon>
        <taxon>Chrysomelidae</taxon>
        <taxon>Bruchinae</taxon>
        <taxon>Bruchini</taxon>
        <taxon>Acanthoscelides</taxon>
    </lineage>
</organism>
<dbReference type="OrthoDB" id="6427254at2759"/>
<dbReference type="EMBL" id="CAKOFQ010008999">
    <property type="protein sequence ID" value="CAH2016746.1"/>
    <property type="molecule type" value="Genomic_DNA"/>
</dbReference>
<keyword evidence="6" id="KW-1185">Reference proteome</keyword>
<feature type="compositionally biased region" description="Low complexity" evidence="1">
    <location>
        <begin position="59"/>
        <end position="70"/>
    </location>
</feature>
<accession>A0A9P0QBQ4</accession>
<comment type="caution">
    <text evidence="4">The sequence shown here is derived from an EMBL/GenBank/DDBJ whole genome shotgun (WGS) entry which is preliminary data.</text>
</comment>
<proteinExistence type="predicted"/>